<dbReference type="GO" id="GO:0005923">
    <property type="term" value="C:bicellular tight junction"/>
    <property type="evidence" value="ECO:0007669"/>
    <property type="project" value="UniProtKB-SubCell"/>
</dbReference>
<feature type="compositionally biased region" description="Basic and acidic residues" evidence="11">
    <location>
        <begin position="438"/>
        <end position="457"/>
    </location>
</feature>
<evidence type="ECO:0000256" key="9">
    <source>
        <dbReference type="ARBA" id="ARBA00023319"/>
    </source>
</evidence>
<feature type="compositionally biased region" description="Basic and acidic residues" evidence="11">
    <location>
        <begin position="605"/>
        <end position="617"/>
    </location>
</feature>
<accession>A0AA88INR5</accession>
<evidence type="ECO:0000313" key="14">
    <source>
        <dbReference type="EMBL" id="KAK2817908.1"/>
    </source>
</evidence>
<feature type="compositionally biased region" description="Low complexity" evidence="11">
    <location>
        <begin position="551"/>
        <end position="565"/>
    </location>
</feature>
<keyword evidence="9" id="KW-0393">Immunoglobulin domain</keyword>
<sequence length="632" mass="72322">MIFLLVWWFTGIHFTALPWCEAVQVSVRDGRRFAMLFQSVVLPCQYTSTSTHTPVVQWWYKSYCHDRTRDAFSFPESLGVRGSELGATSHLDCSDTSRTVRVVASGQGSSLTIADYYKDRDISIINKADLRIGELRWGDSGVYFCKVVIADDLEGQNEAHVELLVLEWVFVVVVVLGGVLFFILAGVCWCQCCPHSCCCYVRCCCCPETCCCPRHLYEAGKGIKTTPSMPVALYPPYYMQGMPTMVPISPPSLVESKMSMAPSVDNNNVSSSQQPSVHSGYRLQPTPDQNSLKVLQYVERELAHFNPSKTLSSHDTCSMSELSSLHEAETDFHQAYRKVQKKALPAIPDMDDPPDLLSREKSPVHAQTSTRLPHHRVKDDHPRWNPRSEHLQRKAFQMKGRTGSLDELEEFAMSYVQRRRHDDFSDEEDGHLTCSKQRQREHEHDRRREQELVHDRYPYYNSKRYSPKDFQDRPRPPSPPPVLGNSKRRDTGDGNLRRDRNAWDLRRQEVESRQDYDDALLNSLLERKAKAGRSLSSKGGRNEEESDRPSKNSSQKSCHSHSPSNRSASNRPTEEDESLPPYAEREPERFRGAVNSHQPLTSTRSRKEQENKEELSRPRKVNTLLSRDSLIV</sequence>
<dbReference type="InterPro" id="IPR051874">
    <property type="entry name" value="Ig-like_domain-LISCH7"/>
</dbReference>
<feature type="region of interest" description="Disordered" evidence="11">
    <location>
        <begin position="422"/>
        <end position="500"/>
    </location>
</feature>
<evidence type="ECO:0000256" key="8">
    <source>
        <dbReference type="ARBA" id="ARBA00023157"/>
    </source>
</evidence>
<keyword evidence="5" id="KW-0965">Cell junction</keyword>
<dbReference type="GO" id="GO:0031016">
    <property type="term" value="P:pancreas development"/>
    <property type="evidence" value="ECO:0007669"/>
    <property type="project" value="TreeGrafter"/>
</dbReference>
<reference evidence="14" key="1">
    <citation type="submission" date="2023-08" db="EMBL/GenBank/DDBJ databases">
        <title>Pelteobagrus vachellii genome.</title>
        <authorList>
            <person name="Liu H."/>
        </authorList>
    </citation>
    <scope>NUCLEOTIDE SEQUENCE</scope>
    <source>
        <strain evidence="14">PRFRI_2022a</strain>
        <tissue evidence="14">Muscle</tissue>
    </source>
</reference>
<evidence type="ECO:0000256" key="1">
    <source>
        <dbReference type="ARBA" id="ARBA00004435"/>
    </source>
</evidence>
<dbReference type="InterPro" id="IPR013783">
    <property type="entry name" value="Ig-like_fold"/>
</dbReference>
<feature type="compositionally biased region" description="Basic and acidic residues" evidence="11">
    <location>
        <begin position="540"/>
        <end position="550"/>
    </location>
</feature>
<keyword evidence="4 12" id="KW-0812">Transmembrane</keyword>
<keyword evidence="15" id="KW-1185">Reference proteome</keyword>
<organism evidence="14 15">
    <name type="scientific">Tachysurus vachellii</name>
    <name type="common">Darkbarbel catfish</name>
    <name type="synonym">Pelteobagrus vachellii</name>
    <dbReference type="NCBI Taxonomy" id="175792"/>
    <lineage>
        <taxon>Eukaryota</taxon>
        <taxon>Metazoa</taxon>
        <taxon>Chordata</taxon>
        <taxon>Craniata</taxon>
        <taxon>Vertebrata</taxon>
        <taxon>Euteleostomi</taxon>
        <taxon>Actinopterygii</taxon>
        <taxon>Neopterygii</taxon>
        <taxon>Teleostei</taxon>
        <taxon>Ostariophysi</taxon>
        <taxon>Siluriformes</taxon>
        <taxon>Bagridae</taxon>
        <taxon>Tachysurus</taxon>
    </lineage>
</organism>
<dbReference type="InterPro" id="IPR036179">
    <property type="entry name" value="Ig-like_dom_sf"/>
</dbReference>
<dbReference type="Gene3D" id="2.60.40.10">
    <property type="entry name" value="Immunoglobulins"/>
    <property type="match status" value="1"/>
</dbReference>
<feature type="compositionally biased region" description="Low complexity" evidence="11">
    <location>
        <begin position="265"/>
        <end position="279"/>
    </location>
</feature>
<evidence type="ECO:0000256" key="6">
    <source>
        <dbReference type="ARBA" id="ARBA00022989"/>
    </source>
</evidence>
<dbReference type="SUPFAM" id="SSF48726">
    <property type="entry name" value="Immunoglobulin"/>
    <property type="match status" value="1"/>
</dbReference>
<feature type="transmembrane region" description="Helical" evidence="12">
    <location>
        <begin position="6"/>
        <end position="27"/>
    </location>
</feature>
<keyword evidence="3" id="KW-0796">Tight junction</keyword>
<keyword evidence="6 12" id="KW-1133">Transmembrane helix</keyword>
<proteinExistence type="inferred from homology"/>
<gene>
    <name evidence="14" type="ORF">Q7C36_021841</name>
</gene>
<feature type="region of interest" description="Disordered" evidence="11">
    <location>
        <begin position="265"/>
        <end position="285"/>
    </location>
</feature>
<evidence type="ECO:0000256" key="4">
    <source>
        <dbReference type="ARBA" id="ARBA00022692"/>
    </source>
</evidence>
<dbReference type="InterPro" id="IPR007110">
    <property type="entry name" value="Ig-like_dom"/>
</dbReference>
<name>A0AA88INR5_TACVA</name>
<dbReference type="InterPro" id="IPR003599">
    <property type="entry name" value="Ig_sub"/>
</dbReference>
<feature type="compositionally biased region" description="Basic and acidic residues" evidence="11">
    <location>
        <begin position="377"/>
        <end position="392"/>
    </location>
</feature>
<dbReference type="PROSITE" id="PS50835">
    <property type="entry name" value="IG_LIKE"/>
    <property type="match status" value="1"/>
</dbReference>
<feature type="compositionally biased region" description="Basic and acidic residues" evidence="11">
    <location>
        <begin position="466"/>
        <end position="475"/>
    </location>
</feature>
<evidence type="ECO:0000256" key="12">
    <source>
        <dbReference type="SAM" id="Phobius"/>
    </source>
</evidence>
<dbReference type="PANTHER" id="PTHR15923:SF7">
    <property type="entry name" value="IMMUNOGLOBULIN-LIKE DOMAIN-CONTAINING RECEPTOR 2 ISOFORM X1"/>
    <property type="match status" value="1"/>
</dbReference>
<feature type="region of interest" description="Disordered" evidence="11">
    <location>
        <begin position="346"/>
        <end position="402"/>
    </location>
</feature>
<evidence type="ECO:0000313" key="15">
    <source>
        <dbReference type="Proteomes" id="UP001187315"/>
    </source>
</evidence>
<evidence type="ECO:0000256" key="5">
    <source>
        <dbReference type="ARBA" id="ARBA00022949"/>
    </source>
</evidence>
<keyword evidence="8" id="KW-1015">Disulfide bond</keyword>
<evidence type="ECO:0000259" key="13">
    <source>
        <dbReference type="PROSITE" id="PS50835"/>
    </source>
</evidence>
<evidence type="ECO:0000256" key="2">
    <source>
        <dbReference type="ARBA" id="ARBA00009491"/>
    </source>
</evidence>
<evidence type="ECO:0000256" key="11">
    <source>
        <dbReference type="SAM" id="MobiDB-lite"/>
    </source>
</evidence>
<dbReference type="InterPro" id="IPR008664">
    <property type="entry name" value="LISCH7"/>
</dbReference>
<protein>
    <recommendedName>
        <fullName evidence="13">Ig-like domain-containing protein</fullName>
    </recommendedName>
</protein>
<feature type="transmembrane region" description="Helical" evidence="12">
    <location>
        <begin position="163"/>
        <end position="187"/>
    </location>
</feature>
<dbReference type="SMART" id="SM00409">
    <property type="entry name" value="IG"/>
    <property type="match status" value="1"/>
</dbReference>
<feature type="compositionally biased region" description="Basic and acidic residues" evidence="11">
    <location>
        <begin position="487"/>
        <end position="500"/>
    </location>
</feature>
<dbReference type="GO" id="GO:0012505">
    <property type="term" value="C:endomembrane system"/>
    <property type="evidence" value="ECO:0007669"/>
    <property type="project" value="UniProtKB-SubCell"/>
</dbReference>
<dbReference type="GO" id="GO:0016020">
    <property type="term" value="C:membrane"/>
    <property type="evidence" value="ECO:0007669"/>
    <property type="project" value="TreeGrafter"/>
</dbReference>
<dbReference type="AlphaFoldDB" id="A0AA88INR5"/>
<comment type="similarity">
    <text evidence="2">Belongs to the immunoglobulin superfamily. LISCH7 family.</text>
</comment>
<evidence type="ECO:0000256" key="7">
    <source>
        <dbReference type="ARBA" id="ARBA00023136"/>
    </source>
</evidence>
<feature type="domain" description="Ig-like" evidence="13">
    <location>
        <begin position="18"/>
        <end position="162"/>
    </location>
</feature>
<comment type="subcellular location">
    <subcellularLocation>
        <location evidence="1">Cell junction</location>
        <location evidence="1">Tight junction</location>
    </subcellularLocation>
    <subcellularLocation>
        <location evidence="10">Endomembrane system</location>
        <topology evidence="10">Single-pass type I membrane protein</topology>
    </subcellularLocation>
</comment>
<dbReference type="Pfam" id="PF05624">
    <property type="entry name" value="LSR"/>
    <property type="match status" value="1"/>
</dbReference>
<dbReference type="PANTHER" id="PTHR15923">
    <property type="entry name" value="TRANSMEMBRANE AND IMMUNOGLOBULIN DOMAIN-CONTAINING PROTEIN"/>
    <property type="match status" value="1"/>
</dbReference>
<feature type="region of interest" description="Disordered" evidence="11">
    <location>
        <begin position="530"/>
        <end position="632"/>
    </location>
</feature>
<evidence type="ECO:0000256" key="10">
    <source>
        <dbReference type="ARBA" id="ARBA00046288"/>
    </source>
</evidence>
<dbReference type="Proteomes" id="UP001187315">
    <property type="component" value="Unassembled WGS sequence"/>
</dbReference>
<dbReference type="EMBL" id="JAVHJS010000024">
    <property type="protein sequence ID" value="KAK2817908.1"/>
    <property type="molecule type" value="Genomic_DNA"/>
</dbReference>
<evidence type="ECO:0000256" key="3">
    <source>
        <dbReference type="ARBA" id="ARBA00022427"/>
    </source>
</evidence>
<keyword evidence="7 12" id="KW-0472">Membrane</keyword>
<comment type="caution">
    <text evidence="14">The sequence shown here is derived from an EMBL/GenBank/DDBJ whole genome shotgun (WGS) entry which is preliminary data.</text>
</comment>